<sequence length="404" mass="44529">MPVLSTLRPQQTLALGLTLGLTLSYILRNLLTSPSPKPPISAPSPPPDSQTNHPYPPNALPNPRRLQTPYGALQIHEFGPATGEKVLFLPGISTPCIALSSLAHYLAQNGYRVMLFDYFGRGYSDAPDPETVPYDEGLYTAMIPMVLASSELSWTGDEAFHLVGYSLGGGLAAAFARRWPRMARSLALMCPGGLIRRDVHVGLQSRVLYSEGWLPEWLVRYLIKRRITPVERREGEVNVVDGIREDARRLGKAKKESDASGGNTFDNAVLAHGRTVADVMGWQVKENRGFVPAFVSTIRHAPIYDQWEIWGELGRELARRREEGKVPGLREGRVLLVVGQTDGVIVKEELVEDATKVLGKDGVEVVEVEGGHEVPFTKGREIGDKLMEFWAGKDKPGDSTWSLS</sequence>
<dbReference type="OrthoDB" id="408373at2759"/>
<gene>
    <name evidence="3" type="ORF">DL546_004207</name>
</gene>
<feature type="compositionally biased region" description="Pro residues" evidence="1">
    <location>
        <begin position="36"/>
        <end position="60"/>
    </location>
</feature>
<feature type="domain" description="AB hydrolase-1" evidence="2">
    <location>
        <begin position="101"/>
        <end position="377"/>
    </location>
</feature>
<dbReference type="Proteomes" id="UP000275385">
    <property type="component" value="Unassembled WGS sequence"/>
</dbReference>
<dbReference type="Gene3D" id="3.40.50.1820">
    <property type="entry name" value="alpha/beta hydrolase"/>
    <property type="match status" value="1"/>
</dbReference>
<evidence type="ECO:0000313" key="4">
    <source>
        <dbReference type="Proteomes" id="UP000275385"/>
    </source>
</evidence>
<reference evidence="3 4" key="1">
    <citation type="submission" date="2018-08" db="EMBL/GenBank/DDBJ databases">
        <title>Draft genome of the lignicolous fungus Coniochaeta pulveracea.</title>
        <authorList>
            <person name="Borstlap C.J."/>
            <person name="De Witt R.N."/>
            <person name="Botha A."/>
            <person name="Volschenk H."/>
        </authorList>
    </citation>
    <scope>NUCLEOTIDE SEQUENCE [LARGE SCALE GENOMIC DNA]</scope>
    <source>
        <strain evidence="3 4">CAB683</strain>
    </source>
</reference>
<proteinExistence type="predicted"/>
<dbReference type="GO" id="GO:0005783">
    <property type="term" value="C:endoplasmic reticulum"/>
    <property type="evidence" value="ECO:0007669"/>
    <property type="project" value="TreeGrafter"/>
</dbReference>
<dbReference type="InterPro" id="IPR052370">
    <property type="entry name" value="Meta-cleavage_hydrolase"/>
</dbReference>
<dbReference type="PRINTS" id="PR00111">
    <property type="entry name" value="ABHYDROLASE"/>
</dbReference>
<dbReference type="STRING" id="177199.A0A420Y5T9"/>
<keyword evidence="4" id="KW-1185">Reference proteome</keyword>
<dbReference type="PANTHER" id="PTHR43139">
    <property type="entry name" value="SI:DKEY-122A22.2"/>
    <property type="match status" value="1"/>
</dbReference>
<dbReference type="InterPro" id="IPR029058">
    <property type="entry name" value="AB_hydrolase_fold"/>
</dbReference>
<dbReference type="InterPro" id="IPR000073">
    <property type="entry name" value="AB_hydrolase_1"/>
</dbReference>
<evidence type="ECO:0000259" key="2">
    <source>
        <dbReference type="Pfam" id="PF00561"/>
    </source>
</evidence>
<accession>A0A420Y5T9</accession>
<name>A0A420Y5T9_9PEZI</name>
<dbReference type="Pfam" id="PF00561">
    <property type="entry name" value="Abhydrolase_1"/>
    <property type="match status" value="1"/>
</dbReference>
<evidence type="ECO:0000313" key="3">
    <source>
        <dbReference type="EMBL" id="RKU43249.1"/>
    </source>
</evidence>
<comment type="caution">
    <text evidence="3">The sequence shown here is derived from an EMBL/GenBank/DDBJ whole genome shotgun (WGS) entry which is preliminary data.</text>
</comment>
<protein>
    <recommendedName>
        <fullName evidence="2">AB hydrolase-1 domain-containing protein</fullName>
    </recommendedName>
</protein>
<dbReference type="PANTHER" id="PTHR43139:SF65">
    <property type="entry name" value="HYDROLASE FAMILY PROTEIN, PUTATIVE (AFU_ORTHOLOGUE AFUA_6G07060)-RELATED"/>
    <property type="match status" value="1"/>
</dbReference>
<dbReference type="EMBL" id="QVQW01000045">
    <property type="protein sequence ID" value="RKU43249.1"/>
    <property type="molecule type" value="Genomic_DNA"/>
</dbReference>
<dbReference type="AlphaFoldDB" id="A0A420Y5T9"/>
<evidence type="ECO:0000256" key="1">
    <source>
        <dbReference type="SAM" id="MobiDB-lite"/>
    </source>
</evidence>
<dbReference type="SUPFAM" id="SSF53474">
    <property type="entry name" value="alpha/beta-Hydrolases"/>
    <property type="match status" value="1"/>
</dbReference>
<organism evidence="3 4">
    <name type="scientific">Coniochaeta pulveracea</name>
    <dbReference type="NCBI Taxonomy" id="177199"/>
    <lineage>
        <taxon>Eukaryota</taxon>
        <taxon>Fungi</taxon>
        <taxon>Dikarya</taxon>
        <taxon>Ascomycota</taxon>
        <taxon>Pezizomycotina</taxon>
        <taxon>Sordariomycetes</taxon>
        <taxon>Sordariomycetidae</taxon>
        <taxon>Coniochaetales</taxon>
        <taxon>Coniochaetaceae</taxon>
        <taxon>Coniochaeta</taxon>
    </lineage>
</organism>
<feature type="region of interest" description="Disordered" evidence="1">
    <location>
        <begin position="36"/>
        <end position="63"/>
    </location>
</feature>